<evidence type="ECO:0000313" key="12">
    <source>
        <dbReference type="EnsemblMetazoa" id="XP_038062207.1"/>
    </source>
</evidence>
<feature type="compositionally biased region" description="Polar residues" evidence="9">
    <location>
        <begin position="411"/>
        <end position="430"/>
    </location>
</feature>
<evidence type="ECO:0000256" key="5">
    <source>
        <dbReference type="ARBA" id="ARBA00023040"/>
    </source>
</evidence>
<dbReference type="Pfam" id="PF00001">
    <property type="entry name" value="7tm_1"/>
    <property type="match status" value="1"/>
</dbReference>
<dbReference type="EnsemblMetazoa" id="XM_038206279.1">
    <property type="protein sequence ID" value="XP_038062207.1"/>
    <property type="gene ID" value="LOC119732653"/>
</dbReference>
<feature type="transmembrane region" description="Helical" evidence="10">
    <location>
        <begin position="72"/>
        <end position="93"/>
    </location>
</feature>
<feature type="region of interest" description="Disordered" evidence="9">
    <location>
        <begin position="381"/>
        <end position="435"/>
    </location>
</feature>
<evidence type="ECO:0000256" key="9">
    <source>
        <dbReference type="SAM" id="MobiDB-lite"/>
    </source>
</evidence>
<dbReference type="Gene3D" id="1.20.1070.10">
    <property type="entry name" value="Rhodopsin 7-helix transmembrane proteins"/>
    <property type="match status" value="2"/>
</dbReference>
<dbReference type="AlphaFoldDB" id="A0A914AEK7"/>
<evidence type="ECO:0000256" key="8">
    <source>
        <dbReference type="ARBA" id="ARBA00023224"/>
    </source>
</evidence>
<evidence type="ECO:0000256" key="3">
    <source>
        <dbReference type="ARBA" id="ARBA00022692"/>
    </source>
</evidence>
<feature type="transmembrane region" description="Helical" evidence="10">
    <location>
        <begin position="113"/>
        <end position="131"/>
    </location>
</feature>
<keyword evidence="8" id="KW-0807">Transducer</keyword>
<dbReference type="Proteomes" id="UP000887568">
    <property type="component" value="Unplaced"/>
</dbReference>
<keyword evidence="13" id="KW-1185">Reference proteome</keyword>
<keyword evidence="4 10" id="KW-1133">Transmembrane helix</keyword>
<dbReference type="PANTHER" id="PTHR24228">
    <property type="entry name" value="B2 BRADYKININ RECEPTOR/ANGIOTENSIN II RECEPTOR"/>
    <property type="match status" value="1"/>
</dbReference>
<feature type="transmembrane region" description="Helical" evidence="10">
    <location>
        <begin position="473"/>
        <end position="491"/>
    </location>
</feature>
<comment type="subcellular location">
    <subcellularLocation>
        <location evidence="1">Cell membrane</location>
        <topology evidence="1">Multi-pass membrane protein</topology>
    </subcellularLocation>
</comment>
<dbReference type="CDD" id="cd00637">
    <property type="entry name" value="7tm_classA_rhodopsin-like"/>
    <property type="match status" value="1"/>
</dbReference>
<dbReference type="OMA" id="NRMMLAV"/>
<name>A0A914AEK7_PATMI</name>
<sequence>MPGSVLRFVDVIHPELKMDNSGNETMSGLPSIVVTRIAAGITTVFTLFGLVGNLLVIAAVARKKNLRTRGNAFIVSLSVVGLLYAGCVLIPGIDTLIYREWRSGDFMCGFHTYYTLAFSLLSLLHTMCIGLDRLVNVVLFTRARKIASRRNIGIAVVLCWLVTAGVMMCYHFFVVAGRMYYLEKALRCIAIYNASSWRVSVVVYCFIFILPSIVIVVSYVTILSFVKKKRKSLHSKMGVATRTIATSVTNGEAMSIAVCSDNTRDKVTFAPVALQEEKEQILQCPRNPSLVTNPENPPEVDTGQADHVGDGKEVDAAGKTGACDENKSTPLAEVHRCSIVDAVYQSSVTINTVDFSPDIQEPSLEGRKGLDLTTTQVLASADRTGEAASGSRSGHGGKAPGRPMTRRTRVRLSSTESDMQSIRSAPSQSDLTRRRGSIWPGHKRLSEVAKTLGRGRDRFKPSRSRNDRDLNRMMLAVFLVVWVGYLPYPLVRYLDIPGIDVSSNVYMVVTVTSYVAGCVNPIIYGFMHRRFRAAFIEMLTLGKCKSNNRVGVRGRDGSVSGTEGSTAVERREEA</sequence>
<dbReference type="RefSeq" id="XP_038062207.1">
    <property type="nucleotide sequence ID" value="XM_038206279.1"/>
</dbReference>
<protein>
    <recommendedName>
        <fullName evidence="11">G-protein coupled receptors family 1 profile domain-containing protein</fullName>
    </recommendedName>
</protein>
<reference evidence="12" key="1">
    <citation type="submission" date="2022-11" db="UniProtKB">
        <authorList>
            <consortium name="EnsemblMetazoa"/>
        </authorList>
    </citation>
    <scope>IDENTIFICATION</scope>
</reference>
<evidence type="ECO:0000256" key="2">
    <source>
        <dbReference type="ARBA" id="ARBA00022475"/>
    </source>
</evidence>
<accession>A0A914AEK7</accession>
<proteinExistence type="predicted"/>
<feature type="region of interest" description="Disordered" evidence="9">
    <location>
        <begin position="287"/>
        <end position="307"/>
    </location>
</feature>
<keyword evidence="3 10" id="KW-0812">Transmembrane</keyword>
<evidence type="ECO:0000256" key="6">
    <source>
        <dbReference type="ARBA" id="ARBA00023136"/>
    </source>
</evidence>
<dbReference type="InterPro" id="IPR017452">
    <property type="entry name" value="GPCR_Rhodpsn_7TM"/>
</dbReference>
<dbReference type="PROSITE" id="PS50262">
    <property type="entry name" value="G_PROTEIN_RECEP_F1_2"/>
    <property type="match status" value="1"/>
</dbReference>
<feature type="region of interest" description="Disordered" evidence="9">
    <location>
        <begin position="552"/>
        <end position="574"/>
    </location>
</feature>
<feature type="domain" description="G-protein coupled receptors family 1 profile" evidence="11">
    <location>
        <begin position="52"/>
        <end position="524"/>
    </location>
</feature>
<feature type="compositionally biased region" description="Low complexity" evidence="9">
    <location>
        <begin position="552"/>
        <end position="561"/>
    </location>
</feature>
<keyword evidence="5" id="KW-0297">G-protein coupled receptor</keyword>
<keyword evidence="2" id="KW-1003">Cell membrane</keyword>
<evidence type="ECO:0000256" key="4">
    <source>
        <dbReference type="ARBA" id="ARBA00022989"/>
    </source>
</evidence>
<dbReference type="GeneID" id="119732653"/>
<dbReference type="PRINTS" id="PR00237">
    <property type="entry name" value="GPCRRHODOPSN"/>
</dbReference>
<evidence type="ECO:0000256" key="1">
    <source>
        <dbReference type="ARBA" id="ARBA00004651"/>
    </source>
</evidence>
<feature type="transmembrane region" description="Helical" evidence="10">
    <location>
        <begin position="152"/>
        <end position="173"/>
    </location>
</feature>
<feature type="transmembrane region" description="Helical" evidence="10">
    <location>
        <begin position="201"/>
        <end position="226"/>
    </location>
</feature>
<dbReference type="GO" id="GO:0004930">
    <property type="term" value="F:G protein-coupled receptor activity"/>
    <property type="evidence" value="ECO:0007669"/>
    <property type="project" value="UniProtKB-KW"/>
</dbReference>
<dbReference type="InterPro" id="IPR000276">
    <property type="entry name" value="GPCR_Rhodpsn"/>
</dbReference>
<keyword evidence="6 10" id="KW-0472">Membrane</keyword>
<feature type="transmembrane region" description="Helical" evidence="10">
    <location>
        <begin position="37"/>
        <end position="60"/>
    </location>
</feature>
<dbReference type="SMART" id="SM01381">
    <property type="entry name" value="7TM_GPCR_Srsx"/>
    <property type="match status" value="1"/>
</dbReference>
<evidence type="ECO:0000256" key="10">
    <source>
        <dbReference type="SAM" id="Phobius"/>
    </source>
</evidence>
<organism evidence="12 13">
    <name type="scientific">Patiria miniata</name>
    <name type="common">Bat star</name>
    <name type="synonym">Asterina miniata</name>
    <dbReference type="NCBI Taxonomy" id="46514"/>
    <lineage>
        <taxon>Eukaryota</taxon>
        <taxon>Metazoa</taxon>
        <taxon>Echinodermata</taxon>
        <taxon>Eleutherozoa</taxon>
        <taxon>Asterozoa</taxon>
        <taxon>Asteroidea</taxon>
        <taxon>Valvatacea</taxon>
        <taxon>Valvatida</taxon>
        <taxon>Asterinidae</taxon>
        <taxon>Patiria</taxon>
    </lineage>
</organism>
<dbReference type="GO" id="GO:0005886">
    <property type="term" value="C:plasma membrane"/>
    <property type="evidence" value="ECO:0007669"/>
    <property type="project" value="UniProtKB-SubCell"/>
</dbReference>
<dbReference type="PANTHER" id="PTHR24228:SF74">
    <property type="entry name" value="G-PROTEIN COUPLED RECEPTORS FAMILY 1 PROFILE DOMAIN-CONTAINING PROTEIN"/>
    <property type="match status" value="1"/>
</dbReference>
<evidence type="ECO:0000313" key="13">
    <source>
        <dbReference type="Proteomes" id="UP000887568"/>
    </source>
</evidence>
<dbReference type="SUPFAM" id="SSF81321">
    <property type="entry name" value="Family A G protein-coupled receptor-like"/>
    <property type="match status" value="1"/>
</dbReference>
<keyword evidence="7" id="KW-0675">Receptor</keyword>
<evidence type="ECO:0000256" key="7">
    <source>
        <dbReference type="ARBA" id="ARBA00023170"/>
    </source>
</evidence>
<dbReference type="OrthoDB" id="10044919at2759"/>
<feature type="transmembrane region" description="Helical" evidence="10">
    <location>
        <begin position="503"/>
        <end position="526"/>
    </location>
</feature>
<evidence type="ECO:0000259" key="11">
    <source>
        <dbReference type="PROSITE" id="PS50262"/>
    </source>
</evidence>